<reference evidence="1 2" key="1">
    <citation type="submission" date="2013-11" db="EMBL/GenBank/DDBJ databases">
        <title>The Genome Sequence of Phytophthora parasitica P10297.</title>
        <authorList>
            <consortium name="The Broad Institute Genomics Platform"/>
            <person name="Russ C."/>
            <person name="Tyler B."/>
            <person name="Panabieres F."/>
            <person name="Shan W."/>
            <person name="Tripathy S."/>
            <person name="Grunwald N."/>
            <person name="Machado M."/>
            <person name="Johnson C.S."/>
            <person name="Walker B."/>
            <person name="Young S.K."/>
            <person name="Zeng Q."/>
            <person name="Gargeya S."/>
            <person name="Fitzgerald M."/>
            <person name="Haas B."/>
            <person name="Abouelleil A."/>
            <person name="Allen A.W."/>
            <person name="Alvarado L."/>
            <person name="Arachchi H.M."/>
            <person name="Berlin A.M."/>
            <person name="Chapman S.B."/>
            <person name="Gainer-Dewar J."/>
            <person name="Goldberg J."/>
            <person name="Griggs A."/>
            <person name="Gujja S."/>
            <person name="Hansen M."/>
            <person name="Howarth C."/>
            <person name="Imamovic A."/>
            <person name="Ireland A."/>
            <person name="Larimer J."/>
            <person name="McCowan C."/>
            <person name="Murphy C."/>
            <person name="Pearson M."/>
            <person name="Poon T.W."/>
            <person name="Priest M."/>
            <person name="Roberts A."/>
            <person name="Saif S."/>
            <person name="Shea T."/>
            <person name="Sisk P."/>
            <person name="Sykes S."/>
            <person name="Wortman J."/>
            <person name="Nusbaum C."/>
            <person name="Birren B."/>
        </authorList>
    </citation>
    <scope>NUCLEOTIDE SEQUENCE [LARGE SCALE GENOMIC DNA]</scope>
    <source>
        <strain evidence="1 2">P10297</strain>
    </source>
</reference>
<evidence type="ECO:0000313" key="1">
    <source>
        <dbReference type="EMBL" id="ETP42632.1"/>
    </source>
</evidence>
<evidence type="ECO:0000313" key="2">
    <source>
        <dbReference type="Proteomes" id="UP000018948"/>
    </source>
</evidence>
<dbReference type="Proteomes" id="UP000018948">
    <property type="component" value="Unassembled WGS sequence"/>
</dbReference>
<accession>W2Z5I0</accession>
<name>W2Z5I0_PHYNI</name>
<organism evidence="1 2">
    <name type="scientific">Phytophthora nicotianae P10297</name>
    <dbReference type="NCBI Taxonomy" id="1317064"/>
    <lineage>
        <taxon>Eukaryota</taxon>
        <taxon>Sar</taxon>
        <taxon>Stramenopiles</taxon>
        <taxon>Oomycota</taxon>
        <taxon>Peronosporomycetes</taxon>
        <taxon>Peronosporales</taxon>
        <taxon>Peronosporaceae</taxon>
        <taxon>Phytophthora</taxon>
    </lineage>
</organism>
<sequence length="79" mass="8743">MEAAIAVLPCERDAQVTIKIDEGCGVLKEKLKRLLADDSVVSSPSVAGIYDKATVNTRQSDYKRLPENTEEFITFVKKV</sequence>
<dbReference type="EMBL" id="ANIY01002166">
    <property type="protein sequence ID" value="ETP42632.1"/>
    <property type="molecule type" value="Genomic_DNA"/>
</dbReference>
<dbReference type="AlphaFoldDB" id="W2Z5I0"/>
<protein>
    <submittedName>
        <fullName evidence="1">Uncharacterized protein</fullName>
    </submittedName>
</protein>
<dbReference type="OrthoDB" id="92696at2759"/>
<gene>
    <name evidence="1" type="ORF">F442_10462</name>
</gene>
<proteinExistence type="predicted"/>
<comment type="caution">
    <text evidence="1">The sequence shown here is derived from an EMBL/GenBank/DDBJ whole genome shotgun (WGS) entry which is preliminary data.</text>
</comment>